<organism evidence="7 8">
    <name type="scientific">Anaerococcus martiniensis</name>
    <dbReference type="NCBI Taxonomy" id="3115615"/>
    <lineage>
        <taxon>Bacteria</taxon>
        <taxon>Bacillati</taxon>
        <taxon>Bacillota</taxon>
        <taxon>Tissierellia</taxon>
        <taxon>Tissierellales</taxon>
        <taxon>Peptoniphilaceae</taxon>
        <taxon>Anaerococcus</taxon>
    </lineage>
</organism>
<feature type="transmembrane region" description="Helical" evidence="6">
    <location>
        <begin position="87"/>
        <end position="110"/>
    </location>
</feature>
<name>A0ABW9MAR7_9FIRM</name>
<evidence type="ECO:0000256" key="6">
    <source>
        <dbReference type="SAM" id="Phobius"/>
    </source>
</evidence>
<dbReference type="PANTHER" id="PTHR33931:SF5">
    <property type="entry name" value="UPF0299 MEMBRANE PROTEIN YOHJ"/>
    <property type="match status" value="1"/>
</dbReference>
<protein>
    <submittedName>
        <fullName evidence="7">CidA/LrgA family protein</fullName>
    </submittedName>
</protein>
<comment type="caution">
    <text evidence="7">The sequence shown here is derived from an EMBL/GenBank/DDBJ whole genome shotgun (WGS) entry which is preliminary data.</text>
</comment>
<feature type="transmembrane region" description="Helical" evidence="6">
    <location>
        <begin position="7"/>
        <end position="24"/>
    </location>
</feature>
<comment type="subcellular location">
    <subcellularLocation>
        <location evidence="1">Cell membrane</location>
        <topology evidence="1">Multi-pass membrane protein</topology>
    </subcellularLocation>
</comment>
<evidence type="ECO:0000313" key="8">
    <source>
        <dbReference type="Proteomes" id="UP001637996"/>
    </source>
</evidence>
<keyword evidence="4 6" id="KW-1133">Transmembrane helix</keyword>
<evidence type="ECO:0000256" key="1">
    <source>
        <dbReference type="ARBA" id="ARBA00004651"/>
    </source>
</evidence>
<proteinExistence type="predicted"/>
<dbReference type="Pfam" id="PF03788">
    <property type="entry name" value="LrgA"/>
    <property type="match status" value="1"/>
</dbReference>
<keyword evidence="2" id="KW-1003">Cell membrane</keyword>
<keyword evidence="5 6" id="KW-0472">Membrane</keyword>
<dbReference type="Proteomes" id="UP001637996">
    <property type="component" value="Unassembled WGS sequence"/>
</dbReference>
<keyword evidence="8" id="KW-1185">Reference proteome</keyword>
<evidence type="ECO:0000256" key="4">
    <source>
        <dbReference type="ARBA" id="ARBA00022989"/>
    </source>
</evidence>
<reference evidence="7 8" key="1">
    <citation type="journal article" date="2025" name="Anaerobe">
        <title>Description of Anaerococcus kampingiae sp. nov., Anaerococcus groningensis sp. nov., Anaerococcus martiniensis sp. nov., and Anaerococcus cruorum sp. nov., isolated from human clinical specimens.</title>
        <authorList>
            <person name="Boiten K.E."/>
            <person name="Meijer J."/>
            <person name="van Wezel E.M."/>
            <person name="Veloo A.C.M."/>
        </authorList>
    </citation>
    <scope>NUCLEOTIDE SEQUENCE [LARGE SCALE GENOMIC DNA]</scope>
    <source>
        <strain evidence="7 8">ENR0831</strain>
    </source>
</reference>
<evidence type="ECO:0000313" key="7">
    <source>
        <dbReference type="EMBL" id="MFO3665567.1"/>
    </source>
</evidence>
<dbReference type="EMBL" id="JBGMEI010000006">
    <property type="protein sequence ID" value="MFO3665567.1"/>
    <property type="molecule type" value="Genomic_DNA"/>
</dbReference>
<evidence type="ECO:0000256" key="5">
    <source>
        <dbReference type="ARBA" id="ARBA00023136"/>
    </source>
</evidence>
<gene>
    <name evidence="7" type="ORF">ACCQ41_04835</name>
</gene>
<accession>A0ABW9MAR7</accession>
<dbReference type="PANTHER" id="PTHR33931">
    <property type="entry name" value="HOLIN-LIKE PROTEIN CIDA-RELATED"/>
    <property type="match status" value="1"/>
</dbReference>
<dbReference type="InterPro" id="IPR005538">
    <property type="entry name" value="LrgA/CidA"/>
</dbReference>
<evidence type="ECO:0000256" key="2">
    <source>
        <dbReference type="ARBA" id="ARBA00022475"/>
    </source>
</evidence>
<dbReference type="RefSeq" id="WP_410031269.1">
    <property type="nucleotide sequence ID" value="NZ_JBGMEI010000006.1"/>
</dbReference>
<sequence>MKILKEFVILCACLLAGSILKFLIPLPIPETIYGMLILFLLFVSKKLNPDQVRKTSNVILDNMSFLFVPVGVGIIENFDLFTQNFVAMFVVTIVASTIAMAVTMLVVSFIQKRSKHV</sequence>
<evidence type="ECO:0000256" key="3">
    <source>
        <dbReference type="ARBA" id="ARBA00022692"/>
    </source>
</evidence>
<keyword evidence="3 6" id="KW-0812">Transmembrane</keyword>